<dbReference type="Pfam" id="PF11217">
    <property type="entry name" value="DUF3013"/>
    <property type="match status" value="1"/>
</dbReference>
<dbReference type="InterPro" id="IPR021380">
    <property type="entry name" value="DUF3013"/>
</dbReference>
<dbReference type="AlphaFoldDB" id="A0A0H3C1P8"/>
<dbReference type="KEGG" id="soz:Spy49_1642c"/>
<proteinExistence type="predicted"/>
<evidence type="ECO:0000313" key="2">
    <source>
        <dbReference type="Proteomes" id="UP000001039"/>
    </source>
</evidence>
<name>A0A0H3C1P8_STRPZ</name>
<organism evidence="1 2">
    <name type="scientific">Streptococcus pyogenes serotype M49 (strain NZ131)</name>
    <dbReference type="NCBI Taxonomy" id="471876"/>
    <lineage>
        <taxon>Bacteria</taxon>
        <taxon>Bacillati</taxon>
        <taxon>Bacillota</taxon>
        <taxon>Bacilli</taxon>
        <taxon>Lactobacillales</taxon>
        <taxon>Streptococcaceae</taxon>
        <taxon>Streptococcus</taxon>
    </lineage>
</organism>
<protein>
    <recommendedName>
        <fullName evidence="3">DUF3013 domain-containing protein</fullName>
    </recommendedName>
</protein>
<dbReference type="Proteomes" id="UP000001039">
    <property type="component" value="Chromosome"/>
</dbReference>
<dbReference type="Gene3D" id="3.40.50.11250">
    <property type="entry name" value="Protein of unknown function DUF3013"/>
    <property type="match status" value="1"/>
</dbReference>
<gene>
    <name evidence="1" type="ordered locus">Spy49_1642c</name>
</gene>
<dbReference type="HOGENOM" id="CLU_125827_0_0_9"/>
<dbReference type="EMBL" id="CP000829">
    <property type="protein sequence ID" value="ACI61899.1"/>
    <property type="molecule type" value="Genomic_DNA"/>
</dbReference>
<accession>A0A0H3C1P8</accession>
<reference evidence="1 2" key="1">
    <citation type="journal article" date="2008" name="J. Bacteriol.">
        <title>Genome sequence of a nephritogenic and highly transformable M49 strain of Streptococcus pyogenes.</title>
        <authorList>
            <person name="McShan W.M."/>
            <person name="Ferretti J.J."/>
            <person name="Karasawa T."/>
            <person name="Suvorov A.N."/>
            <person name="Lin S."/>
            <person name="Qin B."/>
            <person name="Jia H."/>
            <person name="Kenton S."/>
            <person name="Najar F."/>
            <person name="Wu H."/>
            <person name="Scott J."/>
            <person name="Roe B.A."/>
            <person name="Savic D.J."/>
        </authorList>
    </citation>
    <scope>NUCLEOTIDE SEQUENCE [LARGE SCALE GENOMIC DNA]</scope>
    <source>
        <strain evidence="1 2">NZ131</strain>
    </source>
</reference>
<evidence type="ECO:0008006" key="3">
    <source>
        <dbReference type="Google" id="ProtNLM"/>
    </source>
</evidence>
<sequence>MAKYGFLSVLEEEMDKHFQYDYAMDWDKKNHAVEVTFVLEAQNKEAIKTIDDSGEMTQDDIVFEDYVLFYNPAKSQFDAADYLVTIPFDAKKGFSREFLAYFAQFLNDVAIEGHSDLMDFLADDSKADFFLEWNAQAFEEGQQGLEEAASYPYPRY</sequence>
<evidence type="ECO:0000313" key="1">
    <source>
        <dbReference type="EMBL" id="ACI61899.1"/>
    </source>
</evidence>